<evidence type="ECO:0000259" key="1">
    <source>
        <dbReference type="Pfam" id="PF07398"/>
    </source>
</evidence>
<accession>A0A372ZJT6</accession>
<dbReference type="Gene3D" id="1.20.120.450">
    <property type="entry name" value="dinb family like domain"/>
    <property type="match status" value="1"/>
</dbReference>
<dbReference type="Pfam" id="PF07398">
    <property type="entry name" value="MDMPI_C"/>
    <property type="match status" value="1"/>
</dbReference>
<dbReference type="PANTHER" id="PTHR40758:SF1">
    <property type="entry name" value="CONSERVED PROTEIN"/>
    <property type="match status" value="1"/>
</dbReference>
<dbReference type="SUPFAM" id="SSF109854">
    <property type="entry name" value="DinB/YfiT-like putative metalloenzymes"/>
    <property type="match status" value="1"/>
</dbReference>
<evidence type="ECO:0000259" key="2">
    <source>
        <dbReference type="Pfam" id="PF11716"/>
    </source>
</evidence>
<feature type="domain" description="MDMPI C-terminal" evidence="1">
    <location>
        <begin position="149"/>
        <end position="245"/>
    </location>
</feature>
<dbReference type="NCBIfam" id="TIGR03083">
    <property type="entry name" value="maleylpyruvate isomerase family mycothiol-dependent enzyme"/>
    <property type="match status" value="1"/>
</dbReference>
<name>A0A372ZJT6_9ACTN</name>
<dbReference type="Proteomes" id="UP000263377">
    <property type="component" value="Unassembled WGS sequence"/>
</dbReference>
<reference evidence="3 4" key="1">
    <citation type="submission" date="2018-08" db="EMBL/GenBank/DDBJ databases">
        <title>Diversity &amp; Physiological Properties of Lignin-Decomposing Actinobacteria from Soil.</title>
        <authorList>
            <person name="Roh S.G."/>
            <person name="Kim S.B."/>
        </authorList>
    </citation>
    <scope>NUCLEOTIDE SEQUENCE [LARGE SCALE GENOMIC DNA]</scope>
    <source>
        <strain evidence="3 4">MMS17-GH009</strain>
    </source>
</reference>
<dbReference type="InterPro" id="IPR036527">
    <property type="entry name" value="SCP2_sterol-bd_dom_sf"/>
</dbReference>
<dbReference type="InterPro" id="IPR010872">
    <property type="entry name" value="MDMPI_C-term_domain"/>
</dbReference>
<dbReference type="InterPro" id="IPR034660">
    <property type="entry name" value="DinB/YfiT-like"/>
</dbReference>
<feature type="domain" description="Mycothiol-dependent maleylpyruvate isomerase metal-binding" evidence="2">
    <location>
        <begin position="8"/>
        <end position="134"/>
    </location>
</feature>
<dbReference type="SUPFAM" id="SSF55718">
    <property type="entry name" value="SCP-like"/>
    <property type="match status" value="1"/>
</dbReference>
<dbReference type="RefSeq" id="WP_049650963.1">
    <property type="nucleotide sequence ID" value="NZ_QVIG01000002.1"/>
</dbReference>
<dbReference type="Pfam" id="PF11716">
    <property type="entry name" value="MDMPI_N"/>
    <property type="match status" value="1"/>
</dbReference>
<dbReference type="AlphaFoldDB" id="A0A372ZJT6"/>
<keyword evidence="4" id="KW-1185">Reference proteome</keyword>
<organism evidence="3 4">
    <name type="scientific">Kitasatospora xanthocidica</name>
    <dbReference type="NCBI Taxonomy" id="83382"/>
    <lineage>
        <taxon>Bacteria</taxon>
        <taxon>Bacillati</taxon>
        <taxon>Actinomycetota</taxon>
        <taxon>Actinomycetes</taxon>
        <taxon>Kitasatosporales</taxon>
        <taxon>Streptomycetaceae</taxon>
        <taxon>Kitasatospora</taxon>
    </lineage>
</organism>
<sequence length="254" mass="26996">MEITEHIDALRREGTRLAEAAARTELSAPVPTCPDWQLTKLLQHIGSVHRWAAAIVSGGAPTPPDEADAQAAVGPLPSDAALLDWYREGHAALVDTLTAAPADLECWTFLSSPSPLAFWARRQAHETAVHRRDADAAAGVPGPVVDTALALDGIDELVSGFTTLGRSKLRSDRPRTLLVRATDGPGSWHLTITREAPVVTTGEGPEPADLTLAGPAHELYLLLWNRLSAQQAGEVKAIGDQSLLALWSETAAVL</sequence>
<dbReference type="GO" id="GO:0046872">
    <property type="term" value="F:metal ion binding"/>
    <property type="evidence" value="ECO:0007669"/>
    <property type="project" value="InterPro"/>
</dbReference>
<dbReference type="GO" id="GO:0016853">
    <property type="term" value="F:isomerase activity"/>
    <property type="evidence" value="ECO:0007669"/>
    <property type="project" value="UniProtKB-KW"/>
</dbReference>
<evidence type="ECO:0000313" key="3">
    <source>
        <dbReference type="EMBL" id="RGD56128.1"/>
    </source>
</evidence>
<proteinExistence type="predicted"/>
<keyword evidence="3" id="KW-0413">Isomerase</keyword>
<evidence type="ECO:0000313" key="4">
    <source>
        <dbReference type="Proteomes" id="UP000263377"/>
    </source>
</evidence>
<comment type="caution">
    <text evidence="3">The sequence shown here is derived from an EMBL/GenBank/DDBJ whole genome shotgun (WGS) entry which is preliminary data.</text>
</comment>
<dbReference type="InterPro" id="IPR017517">
    <property type="entry name" value="Maleyloyr_isom"/>
</dbReference>
<dbReference type="GO" id="GO:0005886">
    <property type="term" value="C:plasma membrane"/>
    <property type="evidence" value="ECO:0007669"/>
    <property type="project" value="TreeGrafter"/>
</dbReference>
<dbReference type="InterPro" id="IPR024344">
    <property type="entry name" value="MDMPI_metal-binding"/>
</dbReference>
<gene>
    <name evidence="3" type="ORF">DR950_38160</name>
</gene>
<keyword evidence="3" id="KW-0670">Pyruvate</keyword>
<dbReference type="PANTHER" id="PTHR40758">
    <property type="entry name" value="CONSERVED PROTEIN"/>
    <property type="match status" value="1"/>
</dbReference>
<dbReference type="EMBL" id="QVIG01000002">
    <property type="protein sequence ID" value="RGD56128.1"/>
    <property type="molecule type" value="Genomic_DNA"/>
</dbReference>
<protein>
    <submittedName>
        <fullName evidence="3">Maleylpyruvate isomerase family mycothiol-dependent enzyme</fullName>
    </submittedName>
</protein>